<organism evidence="3 4">
    <name type="scientific">Pandoraea thiooxydans</name>
    <dbReference type="NCBI Taxonomy" id="445709"/>
    <lineage>
        <taxon>Bacteria</taxon>
        <taxon>Pseudomonadati</taxon>
        <taxon>Pseudomonadota</taxon>
        <taxon>Betaproteobacteria</taxon>
        <taxon>Burkholderiales</taxon>
        <taxon>Burkholderiaceae</taxon>
        <taxon>Pandoraea</taxon>
    </lineage>
</organism>
<dbReference type="Proteomes" id="UP000036700">
    <property type="component" value="Chromosome"/>
</dbReference>
<dbReference type="PANTHER" id="PTHR30006">
    <property type="entry name" value="THIAMINE-BINDING PERIPLASMIC PROTEIN-RELATED"/>
    <property type="match status" value="1"/>
</dbReference>
<dbReference type="STRING" id="445709.ABW99_02210"/>
<dbReference type="RefSeq" id="WP_047212755.1">
    <property type="nucleotide sequence ID" value="NZ_CP011568.3"/>
</dbReference>
<sequence>MTYRIDRRKFLQTASGLLVAPALGLETLSARAATACPNVVVGTWGGDYERLLDKNVAPIIKAQGGAVTYATADQVSRMTKMRAEKMLRHGSLDVSCLADTDMFIMNQAGTLAPVEASLVANEANVFEPLRKPYSIPHIFSAMGIVYNPEKIPTAPDAFKAALDPRFKNRVGLSDILFAYYGMAGALAAGDPKGDLSKGVKFLRELKQNRPKVYPSNEAVASALKTGDIWMTFMWKARALQWKKQGVPVEFAFPSEGAIPAVFEAAVLKNAPEKTCGFNYLNAMLDPHAQVEFASTMGYAPTVSNAKLPADLQQSVGFTDAQLSKFLKPDYEAFAAQKPAFLKYWSQDFKVGL</sequence>
<dbReference type="GO" id="GO:0030975">
    <property type="term" value="F:thiamine binding"/>
    <property type="evidence" value="ECO:0007669"/>
    <property type="project" value="TreeGrafter"/>
</dbReference>
<keyword evidence="4" id="KW-1185">Reference proteome</keyword>
<protein>
    <submittedName>
        <fullName evidence="3">ABC transporter substrate-binding protein</fullName>
    </submittedName>
</protein>
<gene>
    <name evidence="3" type="ORF">ABW99_02210</name>
</gene>
<dbReference type="OrthoDB" id="9155688at2"/>
<evidence type="ECO:0000256" key="2">
    <source>
        <dbReference type="SAM" id="SignalP"/>
    </source>
</evidence>
<dbReference type="EMBL" id="CP011568">
    <property type="protein sequence ID" value="AKJ67218.1"/>
    <property type="molecule type" value="Genomic_DNA"/>
</dbReference>
<evidence type="ECO:0000313" key="3">
    <source>
        <dbReference type="EMBL" id="AKJ67218.1"/>
    </source>
</evidence>
<dbReference type="AlphaFoldDB" id="A0A0G3EJK0"/>
<dbReference type="GO" id="GO:0015888">
    <property type="term" value="P:thiamine transport"/>
    <property type="evidence" value="ECO:0007669"/>
    <property type="project" value="TreeGrafter"/>
</dbReference>
<feature type="chain" id="PRO_5002553233" evidence="2">
    <location>
        <begin position="33"/>
        <end position="352"/>
    </location>
</feature>
<dbReference type="GO" id="GO:0030288">
    <property type="term" value="C:outer membrane-bounded periplasmic space"/>
    <property type="evidence" value="ECO:0007669"/>
    <property type="project" value="TreeGrafter"/>
</dbReference>
<name>A0A0G3EJK0_9BURK</name>
<dbReference type="Pfam" id="PF13416">
    <property type="entry name" value="SBP_bac_8"/>
    <property type="match status" value="1"/>
</dbReference>
<evidence type="ECO:0000313" key="4">
    <source>
        <dbReference type="Proteomes" id="UP000036700"/>
    </source>
</evidence>
<reference evidence="4" key="1">
    <citation type="submission" date="2015-06" db="EMBL/GenBank/DDBJ databases">
        <authorList>
            <person name="Lim Y.L."/>
            <person name="Ee R."/>
            <person name="Yong D."/>
            <person name="How K.Y."/>
            <person name="Yin W.F."/>
            <person name="Chan K.G."/>
        </authorList>
    </citation>
    <scope>NUCLEOTIDE SEQUENCE [LARGE SCALE GENOMIC DNA]</scope>
    <source>
        <strain evidence="4">DSM 25325</strain>
    </source>
</reference>
<proteinExistence type="predicted"/>
<feature type="signal peptide" evidence="2">
    <location>
        <begin position="1"/>
        <end position="32"/>
    </location>
</feature>
<dbReference type="InterPro" id="IPR006059">
    <property type="entry name" value="SBP"/>
</dbReference>
<dbReference type="PANTHER" id="PTHR30006:SF2">
    <property type="entry name" value="ABC TRANSPORTER SUBSTRATE-BINDING PROTEIN"/>
    <property type="match status" value="1"/>
</dbReference>
<keyword evidence="1 2" id="KW-0732">Signal</keyword>
<evidence type="ECO:0000256" key="1">
    <source>
        <dbReference type="ARBA" id="ARBA00022729"/>
    </source>
</evidence>
<dbReference type="PROSITE" id="PS51318">
    <property type="entry name" value="TAT"/>
    <property type="match status" value="1"/>
</dbReference>
<dbReference type="Gene3D" id="3.40.190.10">
    <property type="entry name" value="Periplasmic binding protein-like II"/>
    <property type="match status" value="2"/>
</dbReference>
<accession>A0A0G3EJK0</accession>
<dbReference type="GO" id="GO:0030976">
    <property type="term" value="F:thiamine pyrophosphate binding"/>
    <property type="evidence" value="ECO:0007669"/>
    <property type="project" value="TreeGrafter"/>
</dbReference>
<dbReference type="InterPro" id="IPR006311">
    <property type="entry name" value="TAT_signal"/>
</dbReference>
<dbReference type="SUPFAM" id="SSF53850">
    <property type="entry name" value="Periplasmic binding protein-like II"/>
    <property type="match status" value="1"/>
</dbReference>
<dbReference type="PATRIC" id="fig|445709.3.peg.482"/>
<dbReference type="KEGG" id="ptx:ABW99_02210"/>